<dbReference type="Proteomes" id="UP001367676">
    <property type="component" value="Unassembled WGS sequence"/>
</dbReference>
<dbReference type="PANTHER" id="PTHR24056:SF246">
    <property type="entry name" value="ECDYSONE-INDUCED PROTEIN 63E, ISOFORM N"/>
    <property type="match status" value="1"/>
</dbReference>
<evidence type="ECO:0000256" key="11">
    <source>
        <dbReference type="SAM" id="MobiDB-lite"/>
    </source>
</evidence>
<dbReference type="GO" id="GO:0005634">
    <property type="term" value="C:nucleus"/>
    <property type="evidence" value="ECO:0007669"/>
    <property type="project" value="TreeGrafter"/>
</dbReference>
<comment type="caution">
    <text evidence="13">The sequence shown here is derived from an EMBL/GenBank/DDBJ whole genome shotgun (WGS) entry which is preliminary data.</text>
</comment>
<dbReference type="InterPro" id="IPR008271">
    <property type="entry name" value="Ser/Thr_kinase_AS"/>
</dbReference>
<evidence type="ECO:0000256" key="9">
    <source>
        <dbReference type="ARBA" id="ARBA00048367"/>
    </source>
</evidence>
<evidence type="ECO:0000259" key="12">
    <source>
        <dbReference type="PROSITE" id="PS50011"/>
    </source>
</evidence>
<evidence type="ECO:0000256" key="2">
    <source>
        <dbReference type="ARBA" id="ARBA00012425"/>
    </source>
</evidence>
<dbReference type="EMBL" id="JBBCAQ010000037">
    <property type="protein sequence ID" value="KAK7573621.1"/>
    <property type="molecule type" value="Genomic_DNA"/>
</dbReference>
<evidence type="ECO:0000256" key="4">
    <source>
        <dbReference type="ARBA" id="ARBA00022679"/>
    </source>
</evidence>
<evidence type="ECO:0000256" key="8">
    <source>
        <dbReference type="ARBA" id="ARBA00047811"/>
    </source>
</evidence>
<feature type="binding site" evidence="10">
    <location>
        <position position="216"/>
    </location>
    <ligand>
        <name>ATP</name>
        <dbReference type="ChEBI" id="CHEBI:30616"/>
    </ligand>
</feature>
<keyword evidence="5 10" id="KW-0547">Nucleotide-binding</keyword>
<dbReference type="FunFam" id="1.10.510.10:FF:000131">
    <property type="entry name" value="cyclin-dependent kinase 14 isoform X1"/>
    <property type="match status" value="1"/>
</dbReference>
<dbReference type="PROSITE" id="PS00107">
    <property type="entry name" value="PROTEIN_KINASE_ATP"/>
    <property type="match status" value="1"/>
</dbReference>
<evidence type="ECO:0000256" key="6">
    <source>
        <dbReference type="ARBA" id="ARBA00022777"/>
    </source>
</evidence>
<proteinExistence type="inferred from homology"/>
<dbReference type="Pfam" id="PF00069">
    <property type="entry name" value="Pkinase"/>
    <property type="match status" value="1"/>
</dbReference>
<feature type="compositionally biased region" description="Basic and acidic residues" evidence="11">
    <location>
        <begin position="1"/>
        <end position="13"/>
    </location>
</feature>
<keyword evidence="7 10" id="KW-0067">ATP-binding</keyword>
<dbReference type="EC" id="2.7.11.22" evidence="2"/>
<feature type="region of interest" description="Disordered" evidence="11">
    <location>
        <begin position="1"/>
        <end position="32"/>
    </location>
</feature>
<dbReference type="InterPro" id="IPR017441">
    <property type="entry name" value="Protein_kinase_ATP_BS"/>
</dbReference>
<dbReference type="AlphaFoldDB" id="A0AAN9T5V4"/>
<organism evidence="13 14">
    <name type="scientific">Parthenolecanium corni</name>
    <dbReference type="NCBI Taxonomy" id="536013"/>
    <lineage>
        <taxon>Eukaryota</taxon>
        <taxon>Metazoa</taxon>
        <taxon>Ecdysozoa</taxon>
        <taxon>Arthropoda</taxon>
        <taxon>Hexapoda</taxon>
        <taxon>Insecta</taxon>
        <taxon>Pterygota</taxon>
        <taxon>Neoptera</taxon>
        <taxon>Paraneoptera</taxon>
        <taxon>Hemiptera</taxon>
        <taxon>Sternorrhyncha</taxon>
        <taxon>Coccoidea</taxon>
        <taxon>Coccidae</taxon>
        <taxon>Parthenolecanium</taxon>
    </lineage>
</organism>
<gene>
    <name evidence="13" type="ORF">V9T40_010812</name>
</gene>
<reference evidence="13 14" key="1">
    <citation type="submission" date="2024-03" db="EMBL/GenBank/DDBJ databases">
        <title>Adaptation during the transition from Ophiocordyceps entomopathogen to insect associate is accompanied by gene loss and intensified selection.</title>
        <authorList>
            <person name="Ward C.M."/>
            <person name="Onetto C.A."/>
            <person name="Borneman A.R."/>
        </authorList>
    </citation>
    <scope>NUCLEOTIDE SEQUENCE [LARGE SCALE GENOMIC DNA]</scope>
    <source>
        <strain evidence="13">AWRI1</strain>
        <tissue evidence="13">Single Adult Female</tissue>
    </source>
</reference>
<dbReference type="InterPro" id="IPR050108">
    <property type="entry name" value="CDK"/>
</dbReference>
<dbReference type="Gene3D" id="1.10.510.10">
    <property type="entry name" value="Transferase(Phosphotransferase) domain 1"/>
    <property type="match status" value="1"/>
</dbReference>
<keyword evidence="6" id="KW-0418">Kinase</keyword>
<keyword evidence="14" id="KW-1185">Reference proteome</keyword>
<evidence type="ECO:0000313" key="13">
    <source>
        <dbReference type="EMBL" id="KAK7573621.1"/>
    </source>
</evidence>
<accession>A0AAN9T5V4</accession>
<dbReference type="Gene3D" id="3.30.200.20">
    <property type="entry name" value="Phosphorylase Kinase, domain 1"/>
    <property type="match status" value="1"/>
</dbReference>
<protein>
    <recommendedName>
        <fullName evidence="2">cyclin-dependent kinase</fullName>
        <ecNumber evidence="2">2.7.11.22</ecNumber>
    </recommendedName>
</protein>
<evidence type="ECO:0000256" key="5">
    <source>
        <dbReference type="ARBA" id="ARBA00022741"/>
    </source>
</evidence>
<dbReference type="SUPFAM" id="SSF56112">
    <property type="entry name" value="Protein kinase-like (PK-like)"/>
    <property type="match status" value="1"/>
</dbReference>
<evidence type="ECO:0000256" key="1">
    <source>
        <dbReference type="ARBA" id="ARBA00006485"/>
    </source>
</evidence>
<dbReference type="InterPro" id="IPR000719">
    <property type="entry name" value="Prot_kinase_dom"/>
</dbReference>
<evidence type="ECO:0000256" key="7">
    <source>
        <dbReference type="ARBA" id="ARBA00022840"/>
    </source>
</evidence>
<dbReference type="InterPro" id="IPR011009">
    <property type="entry name" value="Kinase-like_dom_sf"/>
</dbReference>
<dbReference type="GO" id="GO:0005524">
    <property type="term" value="F:ATP binding"/>
    <property type="evidence" value="ECO:0007669"/>
    <property type="project" value="UniProtKB-UniRule"/>
</dbReference>
<keyword evidence="4" id="KW-0808">Transferase</keyword>
<comment type="catalytic activity">
    <reaction evidence="8">
        <text>L-threonyl-[protein] + ATP = O-phospho-L-threonyl-[protein] + ADP + H(+)</text>
        <dbReference type="Rhea" id="RHEA:46608"/>
        <dbReference type="Rhea" id="RHEA-COMP:11060"/>
        <dbReference type="Rhea" id="RHEA-COMP:11605"/>
        <dbReference type="ChEBI" id="CHEBI:15378"/>
        <dbReference type="ChEBI" id="CHEBI:30013"/>
        <dbReference type="ChEBI" id="CHEBI:30616"/>
        <dbReference type="ChEBI" id="CHEBI:61977"/>
        <dbReference type="ChEBI" id="CHEBI:456216"/>
        <dbReference type="EC" id="2.7.11.22"/>
    </reaction>
</comment>
<keyword evidence="3" id="KW-0723">Serine/threonine-protein kinase</keyword>
<dbReference type="FunFam" id="3.30.200.20:FF:000007">
    <property type="entry name" value="Cyclin-dependent kinase 14, putative"/>
    <property type="match status" value="1"/>
</dbReference>
<dbReference type="GO" id="GO:0004693">
    <property type="term" value="F:cyclin-dependent protein serine/threonine kinase activity"/>
    <property type="evidence" value="ECO:0007669"/>
    <property type="project" value="UniProtKB-EC"/>
</dbReference>
<evidence type="ECO:0000313" key="14">
    <source>
        <dbReference type="Proteomes" id="UP001367676"/>
    </source>
</evidence>
<evidence type="ECO:0000256" key="3">
    <source>
        <dbReference type="ARBA" id="ARBA00022527"/>
    </source>
</evidence>
<name>A0AAN9T5V4_9HEMI</name>
<comment type="catalytic activity">
    <reaction evidence="9">
        <text>L-seryl-[protein] + ATP = O-phospho-L-seryl-[protein] + ADP + H(+)</text>
        <dbReference type="Rhea" id="RHEA:17989"/>
        <dbReference type="Rhea" id="RHEA-COMP:9863"/>
        <dbReference type="Rhea" id="RHEA-COMP:11604"/>
        <dbReference type="ChEBI" id="CHEBI:15378"/>
        <dbReference type="ChEBI" id="CHEBI:29999"/>
        <dbReference type="ChEBI" id="CHEBI:30616"/>
        <dbReference type="ChEBI" id="CHEBI:83421"/>
        <dbReference type="ChEBI" id="CHEBI:456216"/>
        <dbReference type="EC" id="2.7.11.22"/>
    </reaction>
</comment>
<evidence type="ECO:0000256" key="10">
    <source>
        <dbReference type="PROSITE-ProRule" id="PRU10141"/>
    </source>
</evidence>
<dbReference type="PROSITE" id="PS00108">
    <property type="entry name" value="PROTEIN_KINASE_ST"/>
    <property type="match status" value="1"/>
</dbReference>
<sequence>MWLKTLSKDEQDNHQSVGIIVEPPPNGYSAHEKRLPFNGYSDEYLDRLEPNGNVPLDKHIDRYSDWHDKNHQHDLVKRQLSVSSDSKLLDEDICEETRVILRPKKPPRPKSEAENQKLKPYLTASELWHQQLPNITVSCDVIELVPIARWFQLPDLPRPQNLKFGLGSLWLSKAHEGDSPFGKSEAYIKLDQLGEGSYATVYKGYSNLTNRIVALKEIRLQEEEGAPFTAIREASLLKNLKHNNIVTLHDIVHTRHTLTFVFEYVHTDLSQYMERYSGGLHYGNVRLFLFQLLRGLAYIHTRRVLHRDVKPQNLLISEIGELKLADFGLARAKSVPSHTYSHEVVTLWYRPPDVLLGSTEYSTSLDMWGVGCIFIEMITGFPAFPGIRDTLDQLAKIFKILGTPTEREWEGVTRLPGYRQNVEEIGFYAPQTLGFVFPRLYDITGGENLAISFLQMHPDERISAEEAMNHKYFHNLPKALYELPDESSIYSVGGITLFPESKRNLLK</sequence>
<feature type="domain" description="Protein kinase" evidence="12">
    <location>
        <begin position="187"/>
        <end position="473"/>
    </location>
</feature>
<dbReference type="SMART" id="SM00220">
    <property type="entry name" value="S_TKc"/>
    <property type="match status" value="1"/>
</dbReference>
<comment type="similarity">
    <text evidence="1">Belongs to the protein kinase superfamily. CMGC Ser/Thr protein kinase family. CDC2/CDKX subfamily.</text>
</comment>
<dbReference type="GO" id="GO:0005737">
    <property type="term" value="C:cytoplasm"/>
    <property type="evidence" value="ECO:0007669"/>
    <property type="project" value="TreeGrafter"/>
</dbReference>
<dbReference type="PROSITE" id="PS50011">
    <property type="entry name" value="PROTEIN_KINASE_DOM"/>
    <property type="match status" value="1"/>
</dbReference>
<dbReference type="PANTHER" id="PTHR24056">
    <property type="entry name" value="CELL DIVISION PROTEIN KINASE"/>
    <property type="match status" value="1"/>
</dbReference>